<sequence>MFRGFATVSFYADDLSAAREWYAELFGLAPYYAFPHPPAPPAYLEFRVGDDEDELGIIDRKYAPQGAAGGPEGRPSPGGAVVFWHVDDLPAIVEKLLAMGAAEYEPVTERESGFTTASFVDPFGNILGVMHNPHFLEMLDAREKPETASGEAAAGDAAAQCGG</sequence>
<dbReference type="Gene3D" id="3.10.180.10">
    <property type="entry name" value="2,3-Dihydroxybiphenyl 1,2-Dioxygenase, domain 1"/>
    <property type="match status" value="1"/>
</dbReference>
<proteinExistence type="predicted"/>
<evidence type="ECO:0000259" key="1">
    <source>
        <dbReference type="PROSITE" id="PS51819"/>
    </source>
</evidence>
<feature type="domain" description="VOC" evidence="1">
    <location>
        <begin position="4"/>
        <end position="132"/>
    </location>
</feature>
<comment type="caution">
    <text evidence="2">The sequence shown here is derived from an EMBL/GenBank/DDBJ whole genome shotgun (WGS) entry which is preliminary data.</text>
</comment>
<reference evidence="3" key="1">
    <citation type="journal article" date="2019" name="Int. J. Syst. Evol. Microbiol.">
        <title>The Global Catalogue of Microorganisms (GCM) 10K type strain sequencing project: providing services to taxonomists for standard genome sequencing and annotation.</title>
        <authorList>
            <consortium name="The Broad Institute Genomics Platform"/>
            <consortium name="The Broad Institute Genome Sequencing Center for Infectious Disease"/>
            <person name="Wu L."/>
            <person name="Ma J."/>
        </authorList>
    </citation>
    <scope>NUCLEOTIDE SEQUENCE [LARGE SCALE GENOMIC DNA]</scope>
    <source>
        <strain evidence="3">JCM 17458</strain>
    </source>
</reference>
<dbReference type="InterPro" id="IPR004360">
    <property type="entry name" value="Glyas_Fos-R_dOase_dom"/>
</dbReference>
<dbReference type="Pfam" id="PF00903">
    <property type="entry name" value="Glyoxalase"/>
    <property type="match status" value="1"/>
</dbReference>
<evidence type="ECO:0000313" key="2">
    <source>
        <dbReference type="EMBL" id="GAA4283311.1"/>
    </source>
</evidence>
<dbReference type="PROSITE" id="PS51819">
    <property type="entry name" value="VOC"/>
    <property type="match status" value="1"/>
</dbReference>
<evidence type="ECO:0000313" key="3">
    <source>
        <dbReference type="Proteomes" id="UP001501586"/>
    </source>
</evidence>
<accession>A0ABP8EH79</accession>
<dbReference type="SUPFAM" id="SSF54593">
    <property type="entry name" value="Glyoxalase/Bleomycin resistance protein/Dihydroxybiphenyl dioxygenase"/>
    <property type="match status" value="1"/>
</dbReference>
<dbReference type="InterPro" id="IPR037523">
    <property type="entry name" value="VOC_core"/>
</dbReference>
<name>A0ABP8EH79_9MICO</name>
<dbReference type="InterPro" id="IPR029068">
    <property type="entry name" value="Glyas_Bleomycin-R_OHBP_Dase"/>
</dbReference>
<organism evidence="2 3">
    <name type="scientific">Brevibacterium daeguense</name>
    <dbReference type="NCBI Taxonomy" id="909936"/>
    <lineage>
        <taxon>Bacteria</taxon>
        <taxon>Bacillati</taxon>
        <taxon>Actinomycetota</taxon>
        <taxon>Actinomycetes</taxon>
        <taxon>Micrococcales</taxon>
        <taxon>Brevibacteriaceae</taxon>
        <taxon>Brevibacterium</taxon>
    </lineage>
</organism>
<keyword evidence="3" id="KW-1185">Reference proteome</keyword>
<protein>
    <submittedName>
        <fullName evidence="2">VOC family protein</fullName>
    </submittedName>
</protein>
<dbReference type="RefSeq" id="WP_236865525.1">
    <property type="nucleotide sequence ID" value="NZ_BAABAZ010000004.1"/>
</dbReference>
<gene>
    <name evidence="2" type="ORF">GCM10022261_08420</name>
</gene>
<dbReference type="Proteomes" id="UP001501586">
    <property type="component" value="Unassembled WGS sequence"/>
</dbReference>
<dbReference type="EMBL" id="BAABAZ010000004">
    <property type="protein sequence ID" value="GAA4283311.1"/>
    <property type="molecule type" value="Genomic_DNA"/>
</dbReference>